<reference evidence="1" key="1">
    <citation type="submission" date="2020-01" db="EMBL/GenBank/DDBJ databases">
        <authorList>
            <person name="Chen W.-M."/>
        </authorList>
    </citation>
    <scope>NUCLEOTIDE SEQUENCE</scope>
    <source>
        <strain evidence="1">CYK-10</strain>
    </source>
</reference>
<dbReference type="AlphaFoldDB" id="A0AAE4YAE8"/>
<dbReference type="EMBL" id="JAABNR010000016">
    <property type="protein sequence ID" value="NBZ88992.1"/>
    <property type="molecule type" value="Genomic_DNA"/>
</dbReference>
<evidence type="ECO:0000313" key="2">
    <source>
        <dbReference type="Proteomes" id="UP001193501"/>
    </source>
</evidence>
<accession>A0AAE4YAE8</accession>
<gene>
    <name evidence="1" type="ORF">GV832_15475</name>
</gene>
<protein>
    <submittedName>
        <fullName evidence="1">Uncharacterized protein</fullName>
    </submittedName>
</protein>
<dbReference type="Proteomes" id="UP001193501">
    <property type="component" value="Unassembled WGS sequence"/>
</dbReference>
<sequence length="659" mass="74060">MDMITYSKMSSMENHLRAIARSSREMAAVDASILKVGASVDKLSENVLTLNENVVTGFEGVAHGLKGVAKRINSGFLAIDLTQQECLQELKKLNLISETTNNNLIAGFNQVIKRLDSITTSIADIDDKISNPERTKALEAAKIAAEYAKLGRVKDALAIVDKAILNEGGIPQHHVPQLRIMKGTLLLGLFDGLTDKVADLDRAVVEFKEAYDFGSTVKPYVRRQIAEYAGIAHFAKEEYHLALNWFKAPDIRGFPEGQFQTLRCHIKLGEIETATDIAFNILERDYQAIVAMSADPVCNERADIALAATNKIRTSRVGALYGLLDAVYANGIGIDEILEKTKSHEGAIDGWIQAVSMKRSFVNNYFTKEDEDFLKDGEVPQGWMPMLPYLYEEMKKEFAENDMIQKTSHFYYPEFEGSKETQAKMKKAFPPSSIDSKYIEVFPKNAAELLTIFLGNLMDSKTHVANNMRHDPEQHQNPDATVKALIRSYYDRRLAINFAKEYLNAISEIFYGAKISMLTYNPCDLKPALKVSTSFGAGDSEKFKLMAEKLVEAGQPTTLQRMFKKAEPFGMKSTQAWYIVQPHRDKAQAKIAAIHRTMRDTVQQMIANLYSKCDAKALKDAYLQIQEKERQHSQLGKMIQNAIDTAKPFLTDDYSYFKP</sequence>
<name>A0AAE4YAE8_9RHOB</name>
<evidence type="ECO:0000313" key="1">
    <source>
        <dbReference type="EMBL" id="NBZ88992.1"/>
    </source>
</evidence>
<proteinExistence type="predicted"/>
<dbReference type="RefSeq" id="WP_168775808.1">
    <property type="nucleotide sequence ID" value="NZ_JAABNR010000016.1"/>
</dbReference>
<organism evidence="1 2">
    <name type="scientific">Stagnihabitans tardus</name>
    <dbReference type="NCBI Taxonomy" id="2699202"/>
    <lineage>
        <taxon>Bacteria</taxon>
        <taxon>Pseudomonadati</taxon>
        <taxon>Pseudomonadota</taxon>
        <taxon>Alphaproteobacteria</taxon>
        <taxon>Rhodobacterales</taxon>
        <taxon>Paracoccaceae</taxon>
        <taxon>Stagnihabitans</taxon>
    </lineage>
</organism>
<comment type="caution">
    <text evidence="1">The sequence shown here is derived from an EMBL/GenBank/DDBJ whole genome shotgun (WGS) entry which is preliminary data.</text>
</comment>
<keyword evidence="2" id="KW-1185">Reference proteome</keyword>